<evidence type="ECO:0000256" key="2">
    <source>
        <dbReference type="SAM" id="SignalP"/>
    </source>
</evidence>
<feature type="compositionally biased region" description="Low complexity" evidence="1">
    <location>
        <begin position="34"/>
        <end position="52"/>
    </location>
</feature>
<dbReference type="InterPro" id="IPR007969">
    <property type="entry name" value="DUF732"/>
</dbReference>
<accession>A0ABP8P9J9</accession>
<keyword evidence="2" id="KW-0732">Signal</keyword>
<sequence length="183" mass="18050">MTYMLSPRTPLVRALAAGAFAAVSLGVLAGCGSDDSTASSTPTLTTAAGSGSPTVPPLATGIEVPAYTTPSVAATAPPETPQAVPSGFPGPTEAPALDDRGRAYLEALKKGGVTPADSGDIAISTANYICAAKASNVANEEILAYVTGMAGVEAGLTGATPSPEDAAKSAQVYIDAASKTYCR</sequence>
<gene>
    <name evidence="4" type="ORF">GCM10023094_37010</name>
</gene>
<evidence type="ECO:0000256" key="1">
    <source>
        <dbReference type="SAM" id="MobiDB-lite"/>
    </source>
</evidence>
<name>A0ABP8P9J9_9NOCA</name>
<feature type="domain" description="DUF732" evidence="3">
    <location>
        <begin position="102"/>
        <end position="182"/>
    </location>
</feature>
<proteinExistence type="predicted"/>
<evidence type="ECO:0000313" key="4">
    <source>
        <dbReference type="EMBL" id="GAA4484231.1"/>
    </source>
</evidence>
<evidence type="ECO:0000259" key="3">
    <source>
        <dbReference type="Pfam" id="PF05305"/>
    </source>
</evidence>
<feature type="chain" id="PRO_5047438415" description="DUF732 domain-containing protein" evidence="2">
    <location>
        <begin position="30"/>
        <end position="183"/>
    </location>
</feature>
<protein>
    <recommendedName>
        <fullName evidence="3">DUF732 domain-containing protein</fullName>
    </recommendedName>
</protein>
<evidence type="ECO:0000313" key="5">
    <source>
        <dbReference type="Proteomes" id="UP001501183"/>
    </source>
</evidence>
<organism evidence="4 5">
    <name type="scientific">Rhodococcus olei</name>
    <dbReference type="NCBI Taxonomy" id="2161675"/>
    <lineage>
        <taxon>Bacteria</taxon>
        <taxon>Bacillati</taxon>
        <taxon>Actinomycetota</taxon>
        <taxon>Actinomycetes</taxon>
        <taxon>Mycobacteriales</taxon>
        <taxon>Nocardiaceae</taxon>
        <taxon>Rhodococcus</taxon>
    </lineage>
</organism>
<reference evidence="5" key="1">
    <citation type="journal article" date="2019" name="Int. J. Syst. Evol. Microbiol.">
        <title>The Global Catalogue of Microorganisms (GCM) 10K type strain sequencing project: providing services to taxonomists for standard genome sequencing and annotation.</title>
        <authorList>
            <consortium name="The Broad Institute Genomics Platform"/>
            <consortium name="The Broad Institute Genome Sequencing Center for Infectious Disease"/>
            <person name="Wu L."/>
            <person name="Ma J."/>
        </authorList>
    </citation>
    <scope>NUCLEOTIDE SEQUENCE [LARGE SCALE GENOMIC DNA]</scope>
    <source>
        <strain evidence="5">JCM 32206</strain>
    </source>
</reference>
<dbReference type="Pfam" id="PF05305">
    <property type="entry name" value="DUF732"/>
    <property type="match status" value="1"/>
</dbReference>
<feature type="region of interest" description="Disordered" evidence="1">
    <location>
        <begin position="34"/>
        <end position="60"/>
    </location>
</feature>
<comment type="caution">
    <text evidence="4">The sequence shown here is derived from an EMBL/GenBank/DDBJ whole genome shotgun (WGS) entry which is preliminary data.</text>
</comment>
<dbReference type="EMBL" id="BAABFB010000059">
    <property type="protein sequence ID" value="GAA4484231.1"/>
    <property type="molecule type" value="Genomic_DNA"/>
</dbReference>
<feature type="region of interest" description="Disordered" evidence="1">
    <location>
        <begin position="72"/>
        <end position="96"/>
    </location>
</feature>
<feature type="signal peptide" evidence="2">
    <location>
        <begin position="1"/>
        <end position="29"/>
    </location>
</feature>
<dbReference type="Proteomes" id="UP001501183">
    <property type="component" value="Unassembled WGS sequence"/>
</dbReference>
<keyword evidence="5" id="KW-1185">Reference proteome</keyword>